<dbReference type="OrthoDB" id="407355at2759"/>
<reference evidence="6 7" key="1">
    <citation type="submission" date="2018-06" db="EMBL/GenBank/DDBJ databases">
        <title>Comparative genomics reveals the genomic features of Rhizophagus irregularis, R. cerebriforme, R. diaphanum and Gigaspora rosea, and their symbiotic lifestyle signature.</title>
        <authorList>
            <person name="Morin E."/>
            <person name="San Clemente H."/>
            <person name="Chen E.C.H."/>
            <person name="De La Providencia I."/>
            <person name="Hainaut M."/>
            <person name="Kuo A."/>
            <person name="Kohler A."/>
            <person name="Murat C."/>
            <person name="Tang N."/>
            <person name="Roy S."/>
            <person name="Loubradou J."/>
            <person name="Henrissat B."/>
            <person name="Grigoriev I.V."/>
            <person name="Corradi N."/>
            <person name="Roux C."/>
            <person name="Martin F.M."/>
        </authorList>
    </citation>
    <scope>NUCLEOTIDE SEQUENCE [LARGE SCALE GENOMIC DNA]</scope>
    <source>
        <strain evidence="6 7">DAOM 194757</strain>
    </source>
</reference>
<accession>A0A397UYF2</accession>
<evidence type="ECO:0000313" key="7">
    <source>
        <dbReference type="Proteomes" id="UP000266673"/>
    </source>
</evidence>
<evidence type="ECO:0000259" key="5">
    <source>
        <dbReference type="PROSITE" id="PS51677"/>
    </source>
</evidence>
<evidence type="ECO:0000256" key="2">
    <source>
        <dbReference type="ARBA" id="ARBA00022801"/>
    </source>
</evidence>
<dbReference type="InterPro" id="IPR002509">
    <property type="entry name" value="NODB_dom"/>
</dbReference>
<dbReference type="SUPFAM" id="SSF88713">
    <property type="entry name" value="Glycoside hydrolase/deacetylase"/>
    <property type="match status" value="1"/>
</dbReference>
<organism evidence="6 7">
    <name type="scientific">Gigaspora rosea</name>
    <dbReference type="NCBI Taxonomy" id="44941"/>
    <lineage>
        <taxon>Eukaryota</taxon>
        <taxon>Fungi</taxon>
        <taxon>Fungi incertae sedis</taxon>
        <taxon>Mucoromycota</taxon>
        <taxon>Glomeromycotina</taxon>
        <taxon>Glomeromycetes</taxon>
        <taxon>Diversisporales</taxon>
        <taxon>Gigasporaceae</taxon>
        <taxon>Gigaspora</taxon>
    </lineage>
</organism>
<keyword evidence="4" id="KW-0812">Transmembrane</keyword>
<dbReference type="EMBL" id="QKWP01000758">
    <property type="protein sequence ID" value="RIB15274.1"/>
    <property type="molecule type" value="Genomic_DNA"/>
</dbReference>
<keyword evidence="2" id="KW-0378">Hydrolase</keyword>
<gene>
    <name evidence="6" type="ORF">C2G38_2192830</name>
</gene>
<evidence type="ECO:0000256" key="4">
    <source>
        <dbReference type="SAM" id="Phobius"/>
    </source>
</evidence>
<dbReference type="Proteomes" id="UP000266673">
    <property type="component" value="Unassembled WGS sequence"/>
</dbReference>
<evidence type="ECO:0000313" key="6">
    <source>
        <dbReference type="EMBL" id="RIB15274.1"/>
    </source>
</evidence>
<dbReference type="PROSITE" id="PS51677">
    <property type="entry name" value="NODB"/>
    <property type="match status" value="1"/>
</dbReference>
<protein>
    <submittedName>
        <fullName evidence="6">Carbohydrate Esterase Family 4 protein</fullName>
    </submittedName>
</protein>
<comment type="caution">
    <text evidence="6">The sequence shown here is derived from an EMBL/GenBank/DDBJ whole genome shotgun (WGS) entry which is preliminary data.</text>
</comment>
<feature type="region of interest" description="Disordered" evidence="3">
    <location>
        <begin position="275"/>
        <end position="329"/>
    </location>
</feature>
<feature type="compositionally biased region" description="Low complexity" evidence="3">
    <location>
        <begin position="282"/>
        <end position="329"/>
    </location>
</feature>
<keyword evidence="7" id="KW-1185">Reference proteome</keyword>
<dbReference type="InterPro" id="IPR011330">
    <property type="entry name" value="Glyco_hydro/deAcase_b/a-brl"/>
</dbReference>
<dbReference type="GO" id="GO:0004099">
    <property type="term" value="F:chitin deacetylase activity"/>
    <property type="evidence" value="ECO:0007669"/>
    <property type="project" value="UniProtKB-ARBA"/>
</dbReference>
<keyword evidence="4" id="KW-0472">Membrane</keyword>
<keyword evidence="1" id="KW-0479">Metal-binding</keyword>
<dbReference type="InterPro" id="IPR050248">
    <property type="entry name" value="Polysacc_deacetylase_ArnD"/>
</dbReference>
<feature type="domain" description="NodB homology" evidence="5">
    <location>
        <begin position="71"/>
        <end position="258"/>
    </location>
</feature>
<dbReference type="PANTHER" id="PTHR10587">
    <property type="entry name" value="GLYCOSYL TRANSFERASE-RELATED"/>
    <property type="match status" value="1"/>
</dbReference>
<dbReference type="PANTHER" id="PTHR10587:SF133">
    <property type="entry name" value="CHITIN DEACETYLASE 1-RELATED"/>
    <property type="match status" value="1"/>
</dbReference>
<proteinExistence type="predicted"/>
<evidence type="ECO:0000256" key="3">
    <source>
        <dbReference type="SAM" id="MobiDB-lite"/>
    </source>
</evidence>
<dbReference type="GO" id="GO:0046872">
    <property type="term" value="F:metal ion binding"/>
    <property type="evidence" value="ECO:0007669"/>
    <property type="project" value="UniProtKB-KW"/>
</dbReference>
<dbReference type="STRING" id="44941.A0A397UYF2"/>
<sequence length="383" mass="42102">MPISIIAELTGTWPAVDLPPPINQSYTSLVDLTIVSNAPVNSTCPDTDDYCRTDCSGCTRDTDIVKCPNQHDWGLTLDGGPSPFTSAILDYLDTQKIKVTFFVVGSRVYQYPEILQRIVKSGHGVGILSWSNSLLVNQSNEQVISELKWTMDSVKAAVNITPKMMRPPFGEYDDRIRNISTQLGLKIVNRDLDTYDWFSDGDPTFNISWIVNNFTQWVSDPTLNTTGHISLQHVSYNQTAIQVPLVVPIITNASYNIKPVSVCIGDNHPYVEDVNLDGTPLSNSTNNSSNNSLNNSSDNALNNSSNSSSTNSSSNADNTNTPNNQSNSNHISKVIVPVGIAAGAIILGLIAIIAAISWWKRRKNRFNSIAVFGQNVEDRFQKF</sequence>
<evidence type="ECO:0000256" key="1">
    <source>
        <dbReference type="ARBA" id="ARBA00022723"/>
    </source>
</evidence>
<name>A0A397UYF2_9GLOM</name>
<dbReference type="GO" id="GO:0016020">
    <property type="term" value="C:membrane"/>
    <property type="evidence" value="ECO:0007669"/>
    <property type="project" value="TreeGrafter"/>
</dbReference>
<dbReference type="AlphaFoldDB" id="A0A397UYF2"/>
<feature type="transmembrane region" description="Helical" evidence="4">
    <location>
        <begin position="334"/>
        <end position="359"/>
    </location>
</feature>
<dbReference type="GO" id="GO:0009272">
    <property type="term" value="P:fungal-type cell wall biogenesis"/>
    <property type="evidence" value="ECO:0007669"/>
    <property type="project" value="UniProtKB-ARBA"/>
</dbReference>
<dbReference type="GO" id="GO:0005975">
    <property type="term" value="P:carbohydrate metabolic process"/>
    <property type="evidence" value="ECO:0007669"/>
    <property type="project" value="InterPro"/>
</dbReference>
<keyword evidence="4" id="KW-1133">Transmembrane helix</keyword>
<dbReference type="Pfam" id="PF01522">
    <property type="entry name" value="Polysacc_deac_1"/>
    <property type="match status" value="1"/>
</dbReference>
<dbReference type="Gene3D" id="3.20.20.370">
    <property type="entry name" value="Glycoside hydrolase/deacetylase"/>
    <property type="match status" value="1"/>
</dbReference>